<name>A0A1F8B850_9BACT</name>
<gene>
    <name evidence="2" type="ORF">A2892_04645</name>
</gene>
<feature type="region of interest" description="Disordered" evidence="1">
    <location>
        <begin position="63"/>
        <end position="87"/>
    </location>
</feature>
<protein>
    <submittedName>
        <fullName evidence="2">Uncharacterized protein</fullName>
    </submittedName>
</protein>
<organism evidence="2 3">
    <name type="scientific">Candidatus Woesebacteria bacterium RIFCSPLOWO2_01_FULL_39_10b</name>
    <dbReference type="NCBI Taxonomy" id="1802517"/>
    <lineage>
        <taxon>Bacteria</taxon>
        <taxon>Candidatus Woeseibacteriota</taxon>
    </lineage>
</organism>
<sequence length="87" mass="9730">MSFGDLQAVLRRYEFMTEERKAVEKGSRELVEIASTCPIHPDVTHFVKAPGTGVFVCPYPPEDHGRRSDFQLSDRTLGISSDGHEGH</sequence>
<dbReference type="STRING" id="1802517.A2892_04645"/>
<dbReference type="Proteomes" id="UP000176404">
    <property type="component" value="Unassembled WGS sequence"/>
</dbReference>
<evidence type="ECO:0000256" key="1">
    <source>
        <dbReference type="SAM" id="MobiDB-lite"/>
    </source>
</evidence>
<accession>A0A1F8B850</accession>
<proteinExistence type="predicted"/>
<dbReference type="EMBL" id="MGHD01000018">
    <property type="protein sequence ID" value="OGM59605.1"/>
    <property type="molecule type" value="Genomic_DNA"/>
</dbReference>
<comment type="caution">
    <text evidence="2">The sequence shown here is derived from an EMBL/GenBank/DDBJ whole genome shotgun (WGS) entry which is preliminary data.</text>
</comment>
<evidence type="ECO:0000313" key="2">
    <source>
        <dbReference type="EMBL" id="OGM59605.1"/>
    </source>
</evidence>
<dbReference type="AlphaFoldDB" id="A0A1F8B850"/>
<reference evidence="2 3" key="1">
    <citation type="journal article" date="2016" name="Nat. Commun.">
        <title>Thousands of microbial genomes shed light on interconnected biogeochemical processes in an aquifer system.</title>
        <authorList>
            <person name="Anantharaman K."/>
            <person name="Brown C.T."/>
            <person name="Hug L.A."/>
            <person name="Sharon I."/>
            <person name="Castelle C.J."/>
            <person name="Probst A.J."/>
            <person name="Thomas B.C."/>
            <person name="Singh A."/>
            <person name="Wilkins M.J."/>
            <person name="Karaoz U."/>
            <person name="Brodie E.L."/>
            <person name="Williams K.H."/>
            <person name="Hubbard S.S."/>
            <person name="Banfield J.F."/>
        </authorList>
    </citation>
    <scope>NUCLEOTIDE SEQUENCE [LARGE SCALE GENOMIC DNA]</scope>
</reference>
<evidence type="ECO:0000313" key="3">
    <source>
        <dbReference type="Proteomes" id="UP000176404"/>
    </source>
</evidence>